<keyword evidence="2" id="KW-1185">Reference proteome</keyword>
<gene>
    <name evidence="3" type="primary">LOC103518808</name>
</gene>
<feature type="compositionally biased region" description="Basic and acidic residues" evidence="1">
    <location>
        <begin position="45"/>
        <end position="63"/>
    </location>
</feature>
<dbReference type="KEGG" id="dci:103518808"/>
<reference evidence="3" key="1">
    <citation type="submission" date="2025-08" db="UniProtKB">
        <authorList>
            <consortium name="RefSeq"/>
        </authorList>
    </citation>
    <scope>IDENTIFICATION</scope>
</reference>
<dbReference type="GO" id="GO:0048255">
    <property type="term" value="P:mRNA stabilization"/>
    <property type="evidence" value="ECO:0007669"/>
    <property type="project" value="InterPro"/>
</dbReference>
<dbReference type="GO" id="GO:0000339">
    <property type="term" value="F:RNA cap binding"/>
    <property type="evidence" value="ECO:0007669"/>
    <property type="project" value="InterPro"/>
</dbReference>
<dbReference type="PaxDb" id="121845-A0A3Q0JCZ9"/>
<name>A0A3Q0JCZ9_DIACI</name>
<evidence type="ECO:0000256" key="1">
    <source>
        <dbReference type="SAM" id="MobiDB-lite"/>
    </source>
</evidence>
<dbReference type="SMART" id="SM00684">
    <property type="entry name" value="DM15"/>
    <property type="match status" value="2"/>
</dbReference>
<dbReference type="CTD" id="53567"/>
<dbReference type="AlphaFoldDB" id="A0A3Q0JCZ9"/>
<evidence type="ECO:0000313" key="3">
    <source>
        <dbReference type="RefSeq" id="XP_026686311.1"/>
    </source>
</evidence>
<sequence>MTQDQEAKAKSGRESQRRKTPRFYAVVKDPESSSRTKGVKRKTRHSQDPPVEHHVGWILDVKEHRPRTSSVSSTGTSPCSSVPNSLPSFQHPSHALLKERHFTQEAYHKYHSRCLRERSRLGPGKSQEMNTLYRFWSFFLRDNFNRNMYKEFRSLAREDASLGFRYGYECLFRYFSYGLEKKFRPELYEDFQIETIHDYENEHRKGIHPQNQLNQHHTTKLVSRNSMLNSTRINEGIGCVEMPEHSYGMPDSMTRSELICFWAFLEYYKHADKVQVLPKLREYLSKFKTIEDFRVLEVRGRAESLNGWGHT</sequence>
<dbReference type="RefSeq" id="XP_026686311.1">
    <property type="nucleotide sequence ID" value="XM_026830510.1"/>
</dbReference>
<organism evidence="2 3">
    <name type="scientific">Diaphorina citri</name>
    <name type="common">Asian citrus psyllid</name>
    <dbReference type="NCBI Taxonomy" id="121845"/>
    <lineage>
        <taxon>Eukaryota</taxon>
        <taxon>Metazoa</taxon>
        <taxon>Ecdysozoa</taxon>
        <taxon>Arthropoda</taxon>
        <taxon>Hexapoda</taxon>
        <taxon>Insecta</taxon>
        <taxon>Pterygota</taxon>
        <taxon>Neoptera</taxon>
        <taxon>Paraneoptera</taxon>
        <taxon>Hemiptera</taxon>
        <taxon>Sternorrhyncha</taxon>
        <taxon>Psylloidea</taxon>
        <taxon>Psyllidae</taxon>
        <taxon>Diaphorininae</taxon>
        <taxon>Diaphorina</taxon>
    </lineage>
</organism>
<evidence type="ECO:0000313" key="2">
    <source>
        <dbReference type="Proteomes" id="UP000079169"/>
    </source>
</evidence>
<protein>
    <submittedName>
        <fullName evidence="3">La-related protein 1</fullName>
    </submittedName>
</protein>
<dbReference type="Pfam" id="PF21071">
    <property type="entry name" value="LARP1_HEAT"/>
    <property type="match status" value="1"/>
</dbReference>
<dbReference type="Proteomes" id="UP000079169">
    <property type="component" value="Unplaced"/>
</dbReference>
<feature type="region of interest" description="Disordered" evidence="1">
    <location>
        <begin position="1"/>
        <end position="83"/>
    </location>
</feature>
<feature type="compositionally biased region" description="Low complexity" evidence="1">
    <location>
        <begin position="68"/>
        <end position="83"/>
    </location>
</feature>
<proteinExistence type="predicted"/>
<dbReference type="GeneID" id="103518808"/>
<dbReference type="STRING" id="121845.A0A3Q0JCZ9"/>
<accession>A0A3Q0JCZ9</accession>
<feature type="compositionally biased region" description="Basic and acidic residues" evidence="1">
    <location>
        <begin position="1"/>
        <end position="17"/>
    </location>
</feature>
<dbReference type="InterPro" id="IPR006607">
    <property type="entry name" value="DM15"/>
</dbReference>